<gene>
    <name evidence="1" type="ORF">RRG08_058285</name>
</gene>
<evidence type="ECO:0000313" key="2">
    <source>
        <dbReference type="Proteomes" id="UP001283361"/>
    </source>
</evidence>
<dbReference type="Proteomes" id="UP001283361">
    <property type="component" value="Unassembled WGS sequence"/>
</dbReference>
<sequence length="155" mass="17621">MMFRLKQADIRAGKRCTLFSNIYTGLNERHLTFISKEWSFYLLVVGENKTAKYSGFLEEVANALSVSMNFTYTFFPGPVESKSISWRTLENMVISDGVGDVAFSLYYTSASLVYNMSSTYPIFITDMIGAYVSEPHVTVQIFTSKLSSIFLFVRE</sequence>
<proteinExistence type="predicted"/>
<dbReference type="AlphaFoldDB" id="A0AAE0YWJ5"/>
<keyword evidence="2" id="KW-1185">Reference proteome</keyword>
<accession>A0AAE0YWJ5</accession>
<organism evidence="1 2">
    <name type="scientific">Elysia crispata</name>
    <name type="common">lettuce slug</name>
    <dbReference type="NCBI Taxonomy" id="231223"/>
    <lineage>
        <taxon>Eukaryota</taxon>
        <taxon>Metazoa</taxon>
        <taxon>Spiralia</taxon>
        <taxon>Lophotrochozoa</taxon>
        <taxon>Mollusca</taxon>
        <taxon>Gastropoda</taxon>
        <taxon>Heterobranchia</taxon>
        <taxon>Euthyneura</taxon>
        <taxon>Panpulmonata</taxon>
        <taxon>Sacoglossa</taxon>
        <taxon>Placobranchoidea</taxon>
        <taxon>Plakobranchidae</taxon>
        <taxon>Elysia</taxon>
    </lineage>
</organism>
<dbReference type="EMBL" id="JAWDGP010005302">
    <property type="protein sequence ID" value="KAK3757971.1"/>
    <property type="molecule type" value="Genomic_DNA"/>
</dbReference>
<comment type="caution">
    <text evidence="1">The sequence shown here is derived from an EMBL/GenBank/DDBJ whole genome shotgun (WGS) entry which is preliminary data.</text>
</comment>
<evidence type="ECO:0000313" key="1">
    <source>
        <dbReference type="EMBL" id="KAK3757971.1"/>
    </source>
</evidence>
<protein>
    <submittedName>
        <fullName evidence="1">Uncharacterized protein</fullName>
    </submittedName>
</protein>
<name>A0AAE0YWJ5_9GAST</name>
<reference evidence="1" key="1">
    <citation type="journal article" date="2023" name="G3 (Bethesda)">
        <title>A reference genome for the long-term kleptoplast-retaining sea slug Elysia crispata morphotype clarki.</title>
        <authorList>
            <person name="Eastman K.E."/>
            <person name="Pendleton A.L."/>
            <person name="Shaikh M.A."/>
            <person name="Suttiyut T."/>
            <person name="Ogas R."/>
            <person name="Tomko P."/>
            <person name="Gavelis G."/>
            <person name="Widhalm J.R."/>
            <person name="Wisecaver J.H."/>
        </authorList>
    </citation>
    <scope>NUCLEOTIDE SEQUENCE</scope>
    <source>
        <strain evidence="1">ECLA1</strain>
    </source>
</reference>